<comment type="caution">
    <text evidence="1">The sequence shown here is derived from an EMBL/GenBank/DDBJ whole genome shotgun (WGS) entry which is preliminary data.</text>
</comment>
<gene>
    <name evidence="1" type="ORF">ODALV1_LOCUS26036</name>
</gene>
<evidence type="ECO:0000313" key="2">
    <source>
        <dbReference type="Proteomes" id="UP001642540"/>
    </source>
</evidence>
<keyword evidence="2" id="KW-1185">Reference proteome</keyword>
<protein>
    <submittedName>
        <fullName evidence="1">Uncharacterized protein</fullName>
    </submittedName>
</protein>
<accession>A0ABP1RTS3</accession>
<dbReference type="EMBL" id="CAXLJM020000108">
    <property type="protein sequence ID" value="CAL8135556.1"/>
    <property type="molecule type" value="Genomic_DNA"/>
</dbReference>
<evidence type="ECO:0000313" key="1">
    <source>
        <dbReference type="EMBL" id="CAL8135556.1"/>
    </source>
</evidence>
<name>A0ABP1RTS3_9HEXA</name>
<organism evidence="1 2">
    <name type="scientific">Orchesella dallaii</name>
    <dbReference type="NCBI Taxonomy" id="48710"/>
    <lineage>
        <taxon>Eukaryota</taxon>
        <taxon>Metazoa</taxon>
        <taxon>Ecdysozoa</taxon>
        <taxon>Arthropoda</taxon>
        <taxon>Hexapoda</taxon>
        <taxon>Collembola</taxon>
        <taxon>Entomobryomorpha</taxon>
        <taxon>Entomobryoidea</taxon>
        <taxon>Orchesellidae</taxon>
        <taxon>Orchesellinae</taxon>
        <taxon>Orchesella</taxon>
    </lineage>
</organism>
<dbReference type="Proteomes" id="UP001642540">
    <property type="component" value="Unassembled WGS sequence"/>
</dbReference>
<proteinExistence type="predicted"/>
<reference evidence="1 2" key="1">
    <citation type="submission" date="2024-08" db="EMBL/GenBank/DDBJ databases">
        <authorList>
            <person name="Cucini C."/>
            <person name="Frati F."/>
        </authorList>
    </citation>
    <scope>NUCLEOTIDE SEQUENCE [LARGE SCALE GENOMIC DNA]</scope>
</reference>
<sequence length="114" mass="13133">MNAKEAHILDLLTNKETNAFTFVQLINLLTICESGVSENCLSFVINNLDKFYREVIISQMLVSEHPSEYLFEAPSLFVFFVLTMIMDDCALPKLFVFTYSKQTLQWDFQGFGSQ</sequence>